<dbReference type="EMBL" id="JABZXR010000020">
    <property type="protein sequence ID" value="MBF1663967.1"/>
    <property type="molecule type" value="Genomic_DNA"/>
</dbReference>
<dbReference type="RefSeq" id="WP_070676428.1">
    <property type="nucleotide sequence ID" value="NZ_CAUVVS010000036.1"/>
</dbReference>
<organism evidence="1 2">
    <name type="scientific">Rothia mucilaginosa</name>
    <dbReference type="NCBI Taxonomy" id="43675"/>
    <lineage>
        <taxon>Bacteria</taxon>
        <taxon>Bacillati</taxon>
        <taxon>Actinomycetota</taxon>
        <taxon>Actinomycetes</taxon>
        <taxon>Micrococcales</taxon>
        <taxon>Micrococcaceae</taxon>
        <taxon>Rothia</taxon>
    </lineage>
</organism>
<protein>
    <submittedName>
        <fullName evidence="1">Uncharacterized protein</fullName>
    </submittedName>
</protein>
<dbReference type="Proteomes" id="UP000756427">
    <property type="component" value="Unassembled WGS sequence"/>
</dbReference>
<accession>A0A930PVD2</accession>
<evidence type="ECO:0000313" key="1">
    <source>
        <dbReference type="EMBL" id="MBF1663967.1"/>
    </source>
</evidence>
<comment type="caution">
    <text evidence="1">The sequence shown here is derived from an EMBL/GenBank/DDBJ whole genome shotgun (WGS) entry which is preliminary data.</text>
</comment>
<gene>
    <name evidence="1" type="ORF">HXO64_05360</name>
</gene>
<dbReference type="AlphaFoldDB" id="A0A930PVD2"/>
<sequence length="82" mass="8247">MGKTKVKLTLAGFYGLRTSPEMLAALNTEAAKVQARAGAGFASSAKAGAKTAVARVYPTGAAGVRAEAKHGALSKAVGGWNR</sequence>
<name>A0A930PVD2_9MICC</name>
<reference evidence="1" key="1">
    <citation type="submission" date="2020-04" db="EMBL/GenBank/DDBJ databases">
        <title>Deep metagenomics examines the oral microbiome during advanced dental caries in children, revealing novel taxa and co-occurrences with host molecules.</title>
        <authorList>
            <person name="Baker J.L."/>
            <person name="Morton J.T."/>
            <person name="Dinis M."/>
            <person name="Alvarez R."/>
            <person name="Tran N.C."/>
            <person name="Knight R."/>
            <person name="Edlund A."/>
        </authorList>
    </citation>
    <scope>NUCLEOTIDE SEQUENCE</scope>
    <source>
        <strain evidence="1">JCVI_44_bin.2</strain>
    </source>
</reference>
<evidence type="ECO:0000313" key="2">
    <source>
        <dbReference type="Proteomes" id="UP000756427"/>
    </source>
</evidence>
<proteinExistence type="predicted"/>